<accession>C2MAF3</accession>
<reference evidence="9 10" key="1">
    <citation type="submission" date="2009-04" db="EMBL/GenBank/DDBJ databases">
        <authorList>
            <person name="Sebastian Y."/>
            <person name="Madupu R."/>
            <person name="Durkin A.S."/>
            <person name="Torralba M."/>
            <person name="Methe B."/>
            <person name="Sutton G.G."/>
            <person name="Strausberg R.L."/>
            <person name="Nelson K.E."/>
        </authorList>
    </citation>
    <scope>NUCLEOTIDE SEQUENCE [LARGE SCALE GENOMIC DNA]</scope>
    <source>
        <strain evidence="9 10">60-3</strain>
    </source>
</reference>
<dbReference type="RefSeq" id="WP_007364874.1">
    <property type="nucleotide sequence ID" value="NZ_ACLR01000088.1"/>
</dbReference>
<dbReference type="PANTHER" id="PTHR30558">
    <property type="entry name" value="EXBD MEMBRANE COMPONENT OF PMF-DRIVEN MACROMOLECULE IMPORT SYSTEM"/>
    <property type="match status" value="1"/>
</dbReference>
<dbReference type="STRING" id="596327.PORUE0001_1227"/>
<proteinExistence type="inferred from homology"/>
<dbReference type="InterPro" id="IPR003400">
    <property type="entry name" value="ExbD"/>
</dbReference>
<sequence length="149" mass="16355">MSIKRRSKHISVFSMASMTDVIFLLLIFFMVVSTLVVPNAIKVNLPSSQSTATTQEPVARVTIDAEGYYYISTESAPETTLLPVEELEARLYEIGAAHDEEEDPYVVLYADKSVSYGEIVKVLNASATAGLRMILATEALQDNSTETDV</sequence>
<evidence type="ECO:0000256" key="8">
    <source>
        <dbReference type="SAM" id="Phobius"/>
    </source>
</evidence>
<dbReference type="Proteomes" id="UP000003303">
    <property type="component" value="Unassembled WGS sequence"/>
</dbReference>
<organism evidence="9 10">
    <name type="scientific">Porphyromonas uenonis 60-3</name>
    <dbReference type="NCBI Taxonomy" id="596327"/>
    <lineage>
        <taxon>Bacteria</taxon>
        <taxon>Pseudomonadati</taxon>
        <taxon>Bacteroidota</taxon>
        <taxon>Bacteroidia</taxon>
        <taxon>Bacteroidales</taxon>
        <taxon>Porphyromonadaceae</taxon>
        <taxon>Porphyromonas</taxon>
    </lineage>
</organism>
<dbReference type="eggNOG" id="COG0848">
    <property type="taxonomic scope" value="Bacteria"/>
</dbReference>
<dbReference type="AlphaFoldDB" id="C2MAF3"/>
<comment type="similarity">
    <text evidence="2 7">Belongs to the ExbD/TolR family.</text>
</comment>
<keyword evidence="10" id="KW-1185">Reference proteome</keyword>
<evidence type="ECO:0000256" key="3">
    <source>
        <dbReference type="ARBA" id="ARBA00022475"/>
    </source>
</evidence>
<comment type="caution">
    <text evidence="9">The sequence shown here is derived from an EMBL/GenBank/DDBJ whole genome shotgun (WGS) entry which is preliminary data.</text>
</comment>
<comment type="subcellular location">
    <subcellularLocation>
        <location evidence="1">Cell membrane</location>
        <topology evidence="1">Single-pass membrane protein</topology>
    </subcellularLocation>
    <subcellularLocation>
        <location evidence="7">Cell membrane</location>
        <topology evidence="7">Single-pass type II membrane protein</topology>
    </subcellularLocation>
</comment>
<keyword evidence="7" id="KW-0653">Protein transport</keyword>
<dbReference type="EMBL" id="ACLR01000088">
    <property type="protein sequence ID" value="EEK17299.1"/>
    <property type="molecule type" value="Genomic_DNA"/>
</dbReference>
<keyword evidence="6 8" id="KW-0472">Membrane</keyword>
<evidence type="ECO:0000256" key="6">
    <source>
        <dbReference type="ARBA" id="ARBA00023136"/>
    </source>
</evidence>
<protein>
    <submittedName>
        <fullName evidence="9">Transport energizing protein, ExbD/TolR family</fullName>
    </submittedName>
</protein>
<evidence type="ECO:0000313" key="9">
    <source>
        <dbReference type="EMBL" id="EEK17299.1"/>
    </source>
</evidence>
<evidence type="ECO:0000313" key="10">
    <source>
        <dbReference type="Proteomes" id="UP000003303"/>
    </source>
</evidence>
<name>C2MAF3_9PORP</name>
<dbReference type="OrthoDB" id="9793581at2"/>
<dbReference type="GO" id="GO:0015031">
    <property type="term" value="P:protein transport"/>
    <property type="evidence" value="ECO:0007669"/>
    <property type="project" value="UniProtKB-KW"/>
</dbReference>
<dbReference type="Pfam" id="PF02472">
    <property type="entry name" value="ExbD"/>
    <property type="match status" value="1"/>
</dbReference>
<evidence type="ECO:0000256" key="5">
    <source>
        <dbReference type="ARBA" id="ARBA00022989"/>
    </source>
</evidence>
<evidence type="ECO:0000256" key="7">
    <source>
        <dbReference type="RuleBase" id="RU003879"/>
    </source>
</evidence>
<keyword evidence="4 7" id="KW-0812">Transmembrane</keyword>
<dbReference type="GO" id="GO:0005886">
    <property type="term" value="C:plasma membrane"/>
    <property type="evidence" value="ECO:0007669"/>
    <property type="project" value="UniProtKB-SubCell"/>
</dbReference>
<dbReference type="PANTHER" id="PTHR30558:SF7">
    <property type="entry name" value="TOL-PAL SYSTEM PROTEIN TOLR"/>
    <property type="match status" value="1"/>
</dbReference>
<evidence type="ECO:0000256" key="1">
    <source>
        <dbReference type="ARBA" id="ARBA00004162"/>
    </source>
</evidence>
<evidence type="ECO:0000256" key="4">
    <source>
        <dbReference type="ARBA" id="ARBA00022692"/>
    </source>
</evidence>
<dbReference type="Gene3D" id="3.30.420.270">
    <property type="match status" value="1"/>
</dbReference>
<gene>
    <name evidence="9" type="ORF">PORUE0001_1227</name>
</gene>
<keyword evidence="7" id="KW-0813">Transport</keyword>
<feature type="transmembrane region" description="Helical" evidence="8">
    <location>
        <begin position="21"/>
        <end position="41"/>
    </location>
</feature>
<evidence type="ECO:0000256" key="2">
    <source>
        <dbReference type="ARBA" id="ARBA00005811"/>
    </source>
</evidence>
<keyword evidence="5 8" id="KW-1133">Transmembrane helix</keyword>
<keyword evidence="3" id="KW-1003">Cell membrane</keyword>
<dbReference type="GO" id="GO:0022857">
    <property type="term" value="F:transmembrane transporter activity"/>
    <property type="evidence" value="ECO:0007669"/>
    <property type="project" value="InterPro"/>
</dbReference>